<dbReference type="InterPro" id="IPR052173">
    <property type="entry name" value="Beta-lactam_resp_regulator"/>
</dbReference>
<keyword evidence="1" id="KW-0812">Transmembrane</keyword>
<organism evidence="3 4">
    <name type="scientific">Caldanaerobacter subterraneus</name>
    <dbReference type="NCBI Taxonomy" id="911092"/>
    <lineage>
        <taxon>Bacteria</taxon>
        <taxon>Bacillati</taxon>
        <taxon>Bacillota</taxon>
        <taxon>Clostridia</taxon>
        <taxon>Thermoanaerobacterales</taxon>
        <taxon>Thermoanaerobacteraceae</taxon>
        <taxon>Caldanaerobacter</taxon>
    </lineage>
</organism>
<feature type="domain" description="Peptidase M56" evidence="2">
    <location>
        <begin position="7"/>
        <end position="310"/>
    </location>
</feature>
<feature type="transmembrane region" description="Helical" evidence="1">
    <location>
        <begin position="322"/>
        <end position="340"/>
    </location>
</feature>
<keyword evidence="1" id="KW-1133">Transmembrane helix</keyword>
<dbReference type="InterPro" id="IPR008756">
    <property type="entry name" value="Peptidase_M56"/>
</dbReference>
<dbReference type="Pfam" id="PF05569">
    <property type="entry name" value="Peptidase_M56"/>
    <property type="match status" value="1"/>
</dbReference>
<dbReference type="RefSeq" id="WP_278428451.1">
    <property type="nucleotide sequence ID" value="NZ_DOLB01000003.1"/>
</dbReference>
<feature type="transmembrane region" description="Helical" evidence="1">
    <location>
        <begin position="6"/>
        <end position="25"/>
    </location>
</feature>
<accession>A0A357VJ52</accession>
<dbReference type="EMBL" id="DOLB01000003">
    <property type="protein sequence ID" value="HBT48292.1"/>
    <property type="molecule type" value="Genomic_DNA"/>
</dbReference>
<dbReference type="Proteomes" id="UP000264445">
    <property type="component" value="Unassembled WGS sequence"/>
</dbReference>
<dbReference type="PANTHER" id="PTHR34978:SF3">
    <property type="entry name" value="SLR0241 PROTEIN"/>
    <property type="match status" value="1"/>
</dbReference>
<evidence type="ECO:0000313" key="3">
    <source>
        <dbReference type="EMBL" id="HBT48292.1"/>
    </source>
</evidence>
<gene>
    <name evidence="3" type="ORF">DEA61_00090</name>
</gene>
<proteinExistence type="predicted"/>
<feature type="transmembrane region" description="Helical" evidence="1">
    <location>
        <begin position="37"/>
        <end position="55"/>
    </location>
</feature>
<sequence length="862" mass="99248">MEKIFYTVFLISIQASIVGLFIVLVKRILNNKISPEWHYALWVVLILKLILPFGPESALSFFNLMPQVEQSVDFLHYQSYQENIYNRPVINDRFEKDNISIVDESTRLSDSKNEVKILAYIWITVAMIFFTFIILSSFVFHKKIKRRGKSAPDSLYSILEKCKERMYMKNNIKIVVQDVIKVPAIFGIFKPYILISPEILKLNEEEISYIFIHELAHLKRKDLLVNYLLLVLQILHWFNPFIWYFFKKIRQDMEVAADWKVLDILENNERKKYGRTLITVLEGLNTPHISFKLVGMMDDKSNIERRIEMIKIMDIFKNRKRFFVITGLIVFIILTVFLLTNPTSKTLLQIGYYTIEIPTDWKVKTDTPGLITEKNTILKIITTTRIISSGELVFEKDNVPVGGVQIIGYEPNQLLFLPNHSEVKSKKEIEGLITKAVLVNLDITPPAATGDNSIKNENHIYLIFEEDGIAYDIYADAKYVNESQLIKIAKSFKPVPDYEVKKVVEGFGKRLKNVDKLAPKEGCRELIKENYSQYVSQDLLAEWIRDPSKAPGKYVSSPWPDRIDIKDITKIGQAKFLVTGDIVEITSVPGEEWRTGVTLTVEKLEGKWLITGIDFGSQLQTQKIENLDEAVSYAIKSRRLAYNEGEAATEGHIILDVEEKDGIIKVYTIASFGAFGFENGIFTKISGSGAIPTVITFSKNEKGVYSLLEYKEPMDGAFYIDSLKKMFPEKLYDKVISADKYYPELAKQQEAQAAEYLKNIGRTAKVSAAYVEKKLVNINVEASNKLFGGTEFPFLNDYPWWIGTRERIENGIRYIYETSQSKTNDGYDLVIFRKTKEDGTIVEEYRYKIVDSEPQLIYKNTK</sequence>
<evidence type="ECO:0000256" key="1">
    <source>
        <dbReference type="SAM" id="Phobius"/>
    </source>
</evidence>
<feature type="transmembrane region" description="Helical" evidence="1">
    <location>
        <begin position="224"/>
        <end position="246"/>
    </location>
</feature>
<keyword evidence="1" id="KW-0472">Membrane</keyword>
<name>A0A357VJ52_9THEO</name>
<feature type="transmembrane region" description="Helical" evidence="1">
    <location>
        <begin position="117"/>
        <end position="140"/>
    </location>
</feature>
<evidence type="ECO:0000313" key="4">
    <source>
        <dbReference type="Proteomes" id="UP000264445"/>
    </source>
</evidence>
<reference evidence="3 4" key="1">
    <citation type="journal article" date="2018" name="Nat. Biotechnol.">
        <title>A standardized bacterial taxonomy based on genome phylogeny substantially revises the tree of life.</title>
        <authorList>
            <person name="Parks D.H."/>
            <person name="Chuvochina M."/>
            <person name="Waite D.W."/>
            <person name="Rinke C."/>
            <person name="Skarshewski A."/>
            <person name="Chaumeil P.A."/>
            <person name="Hugenholtz P."/>
        </authorList>
    </citation>
    <scope>NUCLEOTIDE SEQUENCE [LARGE SCALE GENOMIC DNA]</scope>
    <source>
        <strain evidence="3">UBA12544</strain>
    </source>
</reference>
<protein>
    <submittedName>
        <fullName evidence="3">Peptidase M56</fullName>
    </submittedName>
</protein>
<dbReference type="Gene3D" id="3.30.2010.10">
    <property type="entry name" value="Metalloproteases ('zincins'), catalytic domain"/>
    <property type="match status" value="1"/>
</dbReference>
<comment type="caution">
    <text evidence="3">The sequence shown here is derived from an EMBL/GenBank/DDBJ whole genome shotgun (WGS) entry which is preliminary data.</text>
</comment>
<dbReference type="PANTHER" id="PTHR34978">
    <property type="entry name" value="POSSIBLE SENSOR-TRANSDUCER PROTEIN BLAR"/>
    <property type="match status" value="1"/>
</dbReference>
<dbReference type="CDD" id="cd07341">
    <property type="entry name" value="M56_BlaR1_MecR1_like"/>
    <property type="match status" value="1"/>
</dbReference>
<dbReference type="AlphaFoldDB" id="A0A357VJ52"/>
<feature type="transmembrane region" description="Helical" evidence="1">
    <location>
        <begin position="174"/>
        <end position="195"/>
    </location>
</feature>
<evidence type="ECO:0000259" key="2">
    <source>
        <dbReference type="Pfam" id="PF05569"/>
    </source>
</evidence>